<dbReference type="EMBL" id="BLPF01000001">
    <property type="protein sequence ID" value="GFJ77337.1"/>
    <property type="molecule type" value="Genomic_DNA"/>
</dbReference>
<accession>A0A6V8K6F8</accession>
<dbReference type="AlphaFoldDB" id="A0A6V8K6F8"/>
<organism evidence="1 2">
    <name type="scientific">Phytohabitans houttuyneae</name>
    <dbReference type="NCBI Taxonomy" id="1076126"/>
    <lineage>
        <taxon>Bacteria</taxon>
        <taxon>Bacillati</taxon>
        <taxon>Actinomycetota</taxon>
        <taxon>Actinomycetes</taxon>
        <taxon>Micromonosporales</taxon>
        <taxon>Micromonosporaceae</taxon>
    </lineage>
</organism>
<sequence>MDTQRTADRPAQNSSDGNFTWAADIAAVASAIATAHKAKTIGTAALSPSRYDQRYPQSDSTTVITKPV</sequence>
<comment type="caution">
    <text evidence="1">The sequence shown here is derived from an EMBL/GenBank/DDBJ whole genome shotgun (WGS) entry which is preliminary data.</text>
</comment>
<proteinExistence type="predicted"/>
<evidence type="ECO:0000313" key="2">
    <source>
        <dbReference type="Proteomes" id="UP000482800"/>
    </source>
</evidence>
<gene>
    <name evidence="1" type="ORF">Phou_015170</name>
</gene>
<reference evidence="1 2" key="1">
    <citation type="submission" date="2020-03" db="EMBL/GenBank/DDBJ databases">
        <title>Whole genome shotgun sequence of Phytohabitans houttuyneae NBRC 108639.</title>
        <authorList>
            <person name="Komaki H."/>
            <person name="Tamura T."/>
        </authorList>
    </citation>
    <scope>NUCLEOTIDE SEQUENCE [LARGE SCALE GENOMIC DNA]</scope>
    <source>
        <strain evidence="1 2">NBRC 108639</strain>
    </source>
</reference>
<keyword evidence="2" id="KW-1185">Reference proteome</keyword>
<reference evidence="1 2" key="2">
    <citation type="submission" date="2020-03" db="EMBL/GenBank/DDBJ databases">
        <authorList>
            <person name="Ichikawa N."/>
            <person name="Kimura A."/>
            <person name="Kitahashi Y."/>
            <person name="Uohara A."/>
        </authorList>
    </citation>
    <scope>NUCLEOTIDE SEQUENCE [LARGE SCALE GENOMIC DNA]</scope>
    <source>
        <strain evidence="1 2">NBRC 108639</strain>
    </source>
</reference>
<name>A0A6V8K6F8_9ACTN</name>
<evidence type="ECO:0000313" key="1">
    <source>
        <dbReference type="EMBL" id="GFJ77337.1"/>
    </source>
</evidence>
<dbReference type="Proteomes" id="UP000482800">
    <property type="component" value="Unassembled WGS sequence"/>
</dbReference>
<protein>
    <submittedName>
        <fullName evidence="1">Uncharacterized protein</fullName>
    </submittedName>
</protein>